<organism evidence="2 3">
    <name type="scientific">Mucilaginibacter aquatilis</name>
    <dbReference type="NCBI Taxonomy" id="1517760"/>
    <lineage>
        <taxon>Bacteria</taxon>
        <taxon>Pseudomonadati</taxon>
        <taxon>Bacteroidota</taxon>
        <taxon>Sphingobacteriia</taxon>
        <taxon>Sphingobacteriales</taxon>
        <taxon>Sphingobacteriaceae</taxon>
        <taxon>Mucilaginibacter</taxon>
    </lineage>
</organism>
<dbReference type="EMBL" id="WQLA01000002">
    <property type="protein sequence ID" value="MVN90910.1"/>
    <property type="molecule type" value="Genomic_DNA"/>
</dbReference>
<dbReference type="InterPro" id="IPR029062">
    <property type="entry name" value="Class_I_gatase-like"/>
</dbReference>
<evidence type="ECO:0000313" key="2">
    <source>
        <dbReference type="EMBL" id="MVN90910.1"/>
    </source>
</evidence>
<evidence type="ECO:0008006" key="4">
    <source>
        <dbReference type="Google" id="ProtNLM"/>
    </source>
</evidence>
<dbReference type="SUPFAM" id="SSF52317">
    <property type="entry name" value="Class I glutamine amidotransferase-like"/>
    <property type="match status" value="1"/>
</dbReference>
<evidence type="ECO:0000313" key="3">
    <source>
        <dbReference type="Proteomes" id="UP000434850"/>
    </source>
</evidence>
<protein>
    <recommendedName>
        <fullName evidence="4">Aerotolerance regulator N-terminal domain-containing protein</fullName>
    </recommendedName>
</protein>
<sequence>MSWTLTVIIICLLLLLLFTWQEFSRADKRRLIWRIIALWLAVGALACIILPLSYTTQTNISDGTKAVLLTKGFDINSIPAKVAVFTIDKAIQQKYPKAKLIGSTEELTYSKPLITHLQILGHGLNKYELEPLSKLHVSFNAPEPATGYTSVNWPAKIKAGNIFPLQGSYLNKSKKPVKLLLKGLNTSLDSTSIAPGTSSFQLNTTPKLKGPVVYHLLALSGYDTLSNDAVPIQILPTQPVKVLLLNAAPNFENRFLKNWLGENGYAVASRATISKDKSSTEFVNMDKLNLQRIDAGILNRFDLVVGDLSTLKTLSPAESSALRNEVTQKGLGVIVKADSSDNVPTWLQHDFPVNTLGLKEQPSVALTLQGKATKTAKLNIEASYVSYRNNTQTLVADAQNHGLAATNIAGSGNIIFTTLNHTYAWLLTGNKNDYAALWSLLISKAAKQSSPAYSWKVITPVPNIEQPVNFICSGATSEAAVSVNSEKLSPFQSSILPYQWKIHYNTLTKGWQQTNFGSKGEDWMYIYDAKHWNGIKNLIKINETKEYATKSIQKLSVTKQIQQKTQSEVPKVWFYIILLLACTFLWIERKFSIQL</sequence>
<dbReference type="AlphaFoldDB" id="A0A6I4I6W9"/>
<keyword evidence="1" id="KW-0472">Membrane</keyword>
<feature type="transmembrane region" description="Helical" evidence="1">
    <location>
        <begin position="35"/>
        <end position="54"/>
    </location>
</feature>
<keyword evidence="1" id="KW-1133">Transmembrane helix</keyword>
<accession>A0A6I4I6W9</accession>
<keyword evidence="3" id="KW-1185">Reference proteome</keyword>
<reference evidence="2 3" key="1">
    <citation type="submission" date="2019-12" db="EMBL/GenBank/DDBJ databases">
        <title>Mucilaginibacter sp. HME9299 genome sequencing and assembly.</title>
        <authorList>
            <person name="Kang H."/>
            <person name="Kim H."/>
            <person name="Joh K."/>
        </authorList>
    </citation>
    <scope>NUCLEOTIDE SEQUENCE [LARGE SCALE GENOMIC DNA]</scope>
    <source>
        <strain evidence="2 3">HME9299</strain>
    </source>
</reference>
<comment type="caution">
    <text evidence="2">The sequence shown here is derived from an EMBL/GenBank/DDBJ whole genome shotgun (WGS) entry which is preliminary data.</text>
</comment>
<proteinExistence type="predicted"/>
<dbReference type="RefSeq" id="WP_157540675.1">
    <property type="nucleotide sequence ID" value="NZ_WQLA01000002.1"/>
</dbReference>
<dbReference type="Proteomes" id="UP000434850">
    <property type="component" value="Unassembled WGS sequence"/>
</dbReference>
<name>A0A6I4I6W9_9SPHI</name>
<keyword evidence="1" id="KW-0812">Transmembrane</keyword>
<dbReference type="OrthoDB" id="980086at2"/>
<gene>
    <name evidence="2" type="ORF">GO816_07225</name>
</gene>
<evidence type="ECO:0000256" key="1">
    <source>
        <dbReference type="SAM" id="Phobius"/>
    </source>
</evidence>
<feature type="transmembrane region" description="Helical" evidence="1">
    <location>
        <begin position="6"/>
        <end position="23"/>
    </location>
</feature>